<dbReference type="GO" id="GO:0006121">
    <property type="term" value="P:mitochondrial electron transport, succinate to ubiquinone"/>
    <property type="evidence" value="ECO:0007669"/>
    <property type="project" value="InterPro"/>
</dbReference>
<sequence length="220" mass="23642">MASRILARSKALALAAALSRAGADAAQPLAGARALSSIPRYSAAAGSPLGLGKVLGYEPRSHLSGTQVLPRRFSTVPSNGSPTQKAQISETYKSGTAVEQSDAQKSKDGATPKVVAFSPLEAAMAKPRSGPLTSESSKVKRSELATQVTFYMIPALLLSSRNCISTSLMVGAVFHQVYMFHKEIFLDYVHHDISRKWALIYFKILLLIMAKDTLICFDLV</sequence>
<dbReference type="EMBL" id="BQKI01000071">
    <property type="protein sequence ID" value="GJN14200.1"/>
    <property type="molecule type" value="Genomic_DNA"/>
</dbReference>
<dbReference type="PANTHER" id="PTHR36358:SF1">
    <property type="entry name" value="SUCCINATE DEHYDROGENASE SUBUNIT 4, MITOCHONDRIAL"/>
    <property type="match status" value="1"/>
</dbReference>
<comment type="caution">
    <text evidence="3">The sequence shown here is derived from an EMBL/GenBank/DDBJ whole genome shotgun (WGS) entry which is preliminary data.</text>
</comment>
<feature type="signal peptide" evidence="2">
    <location>
        <begin position="1"/>
        <end position="25"/>
    </location>
</feature>
<feature type="region of interest" description="Disordered" evidence="1">
    <location>
        <begin position="66"/>
        <end position="110"/>
    </location>
</feature>
<dbReference type="Proteomes" id="UP001054889">
    <property type="component" value="Unassembled WGS sequence"/>
</dbReference>
<dbReference type="GO" id="GO:0006099">
    <property type="term" value="P:tricarboxylic acid cycle"/>
    <property type="evidence" value="ECO:0007669"/>
    <property type="project" value="InterPro"/>
</dbReference>
<dbReference type="GO" id="GO:0045273">
    <property type="term" value="C:respiratory chain complex II (succinate dehydrogenase)"/>
    <property type="evidence" value="ECO:0007669"/>
    <property type="project" value="InterPro"/>
</dbReference>
<evidence type="ECO:0000313" key="3">
    <source>
        <dbReference type="EMBL" id="GJN14200.1"/>
    </source>
</evidence>
<keyword evidence="4" id="KW-1185">Reference proteome</keyword>
<dbReference type="InterPro" id="IPR044963">
    <property type="entry name" value="SDH4"/>
</dbReference>
<evidence type="ECO:0000313" key="4">
    <source>
        <dbReference type="Proteomes" id="UP001054889"/>
    </source>
</evidence>
<dbReference type="GO" id="GO:0005743">
    <property type="term" value="C:mitochondrial inner membrane"/>
    <property type="evidence" value="ECO:0007669"/>
    <property type="project" value="InterPro"/>
</dbReference>
<organism evidence="3 4">
    <name type="scientific">Eleusine coracana subsp. coracana</name>
    <dbReference type="NCBI Taxonomy" id="191504"/>
    <lineage>
        <taxon>Eukaryota</taxon>
        <taxon>Viridiplantae</taxon>
        <taxon>Streptophyta</taxon>
        <taxon>Embryophyta</taxon>
        <taxon>Tracheophyta</taxon>
        <taxon>Spermatophyta</taxon>
        <taxon>Magnoliopsida</taxon>
        <taxon>Liliopsida</taxon>
        <taxon>Poales</taxon>
        <taxon>Poaceae</taxon>
        <taxon>PACMAD clade</taxon>
        <taxon>Chloridoideae</taxon>
        <taxon>Cynodonteae</taxon>
        <taxon>Eleusininae</taxon>
        <taxon>Eleusine</taxon>
    </lineage>
</organism>
<feature type="chain" id="PRO_5043596178" description="Succinate dehydrogenase subunit 4, mitochondrial" evidence="2">
    <location>
        <begin position="26"/>
        <end position="220"/>
    </location>
</feature>
<protein>
    <recommendedName>
        <fullName evidence="5">Succinate dehydrogenase subunit 4, mitochondrial</fullName>
    </recommendedName>
</protein>
<dbReference type="AlphaFoldDB" id="A0AAV5DW97"/>
<gene>
    <name evidence="3" type="primary">gb00992</name>
    <name evidence="3" type="ORF">PR202_gb00992</name>
</gene>
<evidence type="ECO:0000256" key="1">
    <source>
        <dbReference type="SAM" id="MobiDB-lite"/>
    </source>
</evidence>
<proteinExistence type="predicted"/>
<reference evidence="3" key="2">
    <citation type="submission" date="2021-12" db="EMBL/GenBank/DDBJ databases">
        <title>Resequencing data analysis of finger millet.</title>
        <authorList>
            <person name="Hatakeyama M."/>
            <person name="Aluri S."/>
            <person name="Balachadran M.T."/>
            <person name="Sivarajan S.R."/>
            <person name="Poveda L."/>
            <person name="Shimizu-Inatsugi R."/>
            <person name="Schlapbach R."/>
            <person name="Sreeman S.M."/>
            <person name="Shimizu K.K."/>
        </authorList>
    </citation>
    <scope>NUCLEOTIDE SEQUENCE</scope>
</reference>
<keyword evidence="2" id="KW-0732">Signal</keyword>
<feature type="compositionally biased region" description="Polar residues" evidence="1">
    <location>
        <begin position="75"/>
        <end position="101"/>
    </location>
</feature>
<dbReference type="PANTHER" id="PTHR36358">
    <property type="entry name" value="SUCCINATE DEHYDROGENASE SUBUNIT 4, MITOCHONDRIAL"/>
    <property type="match status" value="1"/>
</dbReference>
<evidence type="ECO:0000256" key="2">
    <source>
        <dbReference type="SAM" id="SignalP"/>
    </source>
</evidence>
<reference evidence="3" key="1">
    <citation type="journal article" date="2018" name="DNA Res.">
        <title>Multiple hybrid de novo genome assembly of finger millet, an orphan allotetraploid crop.</title>
        <authorList>
            <person name="Hatakeyama M."/>
            <person name="Aluri S."/>
            <person name="Balachadran M.T."/>
            <person name="Sivarajan S.R."/>
            <person name="Patrignani A."/>
            <person name="Gruter S."/>
            <person name="Poveda L."/>
            <person name="Shimizu-Inatsugi R."/>
            <person name="Baeten J."/>
            <person name="Francoijs K.J."/>
            <person name="Nataraja K.N."/>
            <person name="Reddy Y.A.N."/>
            <person name="Phadnis S."/>
            <person name="Ravikumar R.L."/>
            <person name="Schlapbach R."/>
            <person name="Sreeman S.M."/>
            <person name="Shimizu K.K."/>
        </authorList>
    </citation>
    <scope>NUCLEOTIDE SEQUENCE</scope>
</reference>
<accession>A0AAV5DW97</accession>
<evidence type="ECO:0008006" key="5">
    <source>
        <dbReference type="Google" id="ProtNLM"/>
    </source>
</evidence>
<name>A0AAV5DW97_ELECO</name>